<dbReference type="Proteomes" id="UP000006377">
    <property type="component" value="Chromosome"/>
</dbReference>
<dbReference type="OrthoDB" id="8362634at2"/>
<proteinExistence type="predicted"/>
<feature type="domain" description="TnsA endonuclease N-terminal" evidence="1">
    <location>
        <begin position="80"/>
        <end position="155"/>
    </location>
</feature>
<dbReference type="STRING" id="402881.Plav_2353"/>
<sequence length="247" mass="28199">MNKHLREPRSFTDLEKIKTDVKRMSREARVVFSTTHGPLRTIVTGTKCRPTGVYNSVKTGHAQPYESQAELFFMRQCEADHEVVAWLAQPHRLEIFVEGKKLIYFPDFSVLYADGREEVVEIKRDKAREVFGELATKLERAERIYQTANVGFRILDLSDLRVEPRCSNAEEIQRHSRTHFVRSEVFWLMDEACRDPSGTIPFARAAEILGGGVVGHKKLCAMIVRRHFGLDLDARLVADTPVSPVST</sequence>
<reference evidence="2 3" key="1">
    <citation type="journal article" date="2011" name="Stand. Genomic Sci.">
        <title>Complete genome sequence of Parvibaculum lavamentivorans type strain (DS-1(T)).</title>
        <authorList>
            <person name="Schleheck D."/>
            <person name="Weiss M."/>
            <person name="Pitluck S."/>
            <person name="Bruce D."/>
            <person name="Land M.L."/>
            <person name="Han S."/>
            <person name="Saunders E."/>
            <person name="Tapia R."/>
            <person name="Detter C."/>
            <person name="Brettin T."/>
            <person name="Han J."/>
            <person name="Woyke T."/>
            <person name="Goodwin L."/>
            <person name="Pennacchio L."/>
            <person name="Nolan M."/>
            <person name="Cook A.M."/>
            <person name="Kjelleberg S."/>
            <person name="Thomas T."/>
        </authorList>
    </citation>
    <scope>NUCLEOTIDE SEQUENCE [LARGE SCALE GENOMIC DNA]</scope>
    <source>
        <strain evidence="3">DS-1 / DSM 13023 / NCIMB 13966</strain>
    </source>
</reference>
<dbReference type="HOGENOM" id="CLU_1123692_0_0_5"/>
<dbReference type="KEGG" id="pla:Plav_2353"/>
<dbReference type="eggNOG" id="ENOG50330W1">
    <property type="taxonomic scope" value="Bacteria"/>
</dbReference>
<dbReference type="InterPro" id="IPR014833">
    <property type="entry name" value="TnsA_N"/>
</dbReference>
<organism evidence="2 3">
    <name type="scientific">Parvibaculum lavamentivorans (strain DS-1 / DSM 13023 / NCIMB 13966)</name>
    <dbReference type="NCBI Taxonomy" id="402881"/>
    <lineage>
        <taxon>Bacteria</taxon>
        <taxon>Pseudomonadati</taxon>
        <taxon>Pseudomonadota</taxon>
        <taxon>Alphaproteobacteria</taxon>
        <taxon>Hyphomicrobiales</taxon>
        <taxon>Parvibaculaceae</taxon>
        <taxon>Parvibaculum</taxon>
    </lineage>
</organism>
<protein>
    <recommendedName>
        <fullName evidence="1">TnsA endonuclease N-terminal domain-containing protein</fullName>
    </recommendedName>
</protein>
<dbReference type="EMBL" id="CP000774">
    <property type="protein sequence ID" value="ABS63965.1"/>
    <property type="molecule type" value="Genomic_DNA"/>
</dbReference>
<evidence type="ECO:0000259" key="1">
    <source>
        <dbReference type="Pfam" id="PF08722"/>
    </source>
</evidence>
<dbReference type="RefSeq" id="WP_012111272.1">
    <property type="nucleotide sequence ID" value="NC_009719.1"/>
</dbReference>
<dbReference type="Pfam" id="PF08722">
    <property type="entry name" value="Tn7_TnsA-like_N"/>
    <property type="match status" value="1"/>
</dbReference>
<keyword evidence="3" id="KW-1185">Reference proteome</keyword>
<evidence type="ECO:0000313" key="3">
    <source>
        <dbReference type="Proteomes" id="UP000006377"/>
    </source>
</evidence>
<accession>A7HVN2</accession>
<dbReference type="AlphaFoldDB" id="A7HVN2"/>
<gene>
    <name evidence="2" type="ordered locus">Plav_2353</name>
</gene>
<evidence type="ECO:0000313" key="2">
    <source>
        <dbReference type="EMBL" id="ABS63965.1"/>
    </source>
</evidence>
<name>A7HVN2_PARL1</name>